<evidence type="ECO:0000313" key="2">
    <source>
        <dbReference type="EMBL" id="MBS6941573.1"/>
    </source>
</evidence>
<keyword evidence="1" id="KW-1133">Transmembrane helix</keyword>
<feature type="transmembrane region" description="Helical" evidence="1">
    <location>
        <begin position="223"/>
        <end position="244"/>
    </location>
</feature>
<feature type="transmembrane region" description="Helical" evidence="1">
    <location>
        <begin position="50"/>
        <end position="68"/>
    </location>
</feature>
<accession>A0A943UZI3</accession>
<feature type="transmembrane region" description="Helical" evidence="1">
    <location>
        <begin position="80"/>
        <end position="99"/>
    </location>
</feature>
<feature type="transmembrane region" description="Helical" evidence="1">
    <location>
        <begin position="256"/>
        <end position="276"/>
    </location>
</feature>
<evidence type="ECO:0000256" key="1">
    <source>
        <dbReference type="SAM" id="Phobius"/>
    </source>
</evidence>
<dbReference type="AlphaFoldDB" id="A0A943UZI3"/>
<feature type="transmembrane region" description="Helical" evidence="1">
    <location>
        <begin position="111"/>
        <end position="132"/>
    </location>
</feature>
<feature type="non-terminal residue" evidence="2">
    <location>
        <position position="415"/>
    </location>
</feature>
<sequence>MMEKRAGESRRGSICLVAGYGAMLAVQFALFHGLMPFGSMDANAGVQDSFFVAALVSKAVVLAAIFVLHARWSFPSAATATALAASSSLIGFAIVAMSLRFFSMVPAAELLPWFAAGGACLGCADALALLLWGRAFAAVPSRKTYCFVLAGNLAGLCGYAAIGALLEISLGMLAALFLASMACASIACRGGRPERAAEACEGGGAARRRDGVSEMLRQAASSLWRPALGLALFCFMAGLMTKASGQQSVSFAETQAISIVASAACIAILALPVLLVREPSAVDRMYGLALPLSATGFLLLPVFGSAAPGVVNAFAQCGSMMASMVVWCMAARRSHAAPGNAAALYAGIFGLATFAELCGLAAGGSGLSFFSQEETPSTAVALASLYLLSCCSLFVLRMQGSGSQARPSEGRIEGK</sequence>
<keyword evidence="1" id="KW-0812">Transmembrane</keyword>
<reference evidence="2" key="1">
    <citation type="submission" date="2021-02" db="EMBL/GenBank/DDBJ databases">
        <title>Infant gut strain persistence is associated with maternal origin, phylogeny, and functional potential including surface adhesion and iron acquisition.</title>
        <authorList>
            <person name="Lou Y.C."/>
        </authorList>
    </citation>
    <scope>NUCLEOTIDE SEQUENCE</scope>
    <source>
        <strain evidence="2">L2_039_000G1_dasL2_039_000G1_concoct_11</strain>
    </source>
</reference>
<protein>
    <submittedName>
        <fullName evidence="2">Uncharacterized protein</fullName>
    </submittedName>
</protein>
<evidence type="ECO:0000313" key="3">
    <source>
        <dbReference type="Proteomes" id="UP000727506"/>
    </source>
</evidence>
<feature type="transmembrane region" description="Helical" evidence="1">
    <location>
        <begin position="12"/>
        <end position="30"/>
    </location>
</feature>
<proteinExistence type="predicted"/>
<name>A0A943UZI3_9ACTN</name>
<feature type="transmembrane region" description="Helical" evidence="1">
    <location>
        <begin position="342"/>
        <end position="364"/>
    </location>
</feature>
<feature type="transmembrane region" description="Helical" evidence="1">
    <location>
        <begin position="144"/>
        <end position="162"/>
    </location>
</feature>
<feature type="transmembrane region" description="Helical" evidence="1">
    <location>
        <begin position="376"/>
        <end position="396"/>
    </location>
</feature>
<comment type="caution">
    <text evidence="2">The sequence shown here is derived from an EMBL/GenBank/DDBJ whole genome shotgun (WGS) entry which is preliminary data.</text>
</comment>
<feature type="transmembrane region" description="Helical" evidence="1">
    <location>
        <begin position="288"/>
        <end position="307"/>
    </location>
</feature>
<gene>
    <name evidence="2" type="ORF">KH142_08930</name>
</gene>
<feature type="transmembrane region" description="Helical" evidence="1">
    <location>
        <begin position="313"/>
        <end position="330"/>
    </location>
</feature>
<dbReference type="EMBL" id="JAGZSV010000226">
    <property type="protein sequence ID" value="MBS6941573.1"/>
    <property type="molecule type" value="Genomic_DNA"/>
</dbReference>
<dbReference type="Proteomes" id="UP000727506">
    <property type="component" value="Unassembled WGS sequence"/>
</dbReference>
<keyword evidence="1" id="KW-0472">Membrane</keyword>
<feature type="transmembrane region" description="Helical" evidence="1">
    <location>
        <begin position="168"/>
        <end position="188"/>
    </location>
</feature>
<organism evidence="2 3">
    <name type="scientific">Slackia piriformis</name>
    <dbReference type="NCBI Taxonomy" id="626934"/>
    <lineage>
        <taxon>Bacteria</taxon>
        <taxon>Bacillati</taxon>
        <taxon>Actinomycetota</taxon>
        <taxon>Coriobacteriia</taxon>
        <taxon>Eggerthellales</taxon>
        <taxon>Eggerthellaceae</taxon>
        <taxon>Slackia</taxon>
    </lineage>
</organism>